<feature type="compositionally biased region" description="Low complexity" evidence="1">
    <location>
        <begin position="64"/>
        <end position="77"/>
    </location>
</feature>
<dbReference type="AlphaFoldDB" id="A0A7I9XZ46"/>
<dbReference type="EMBL" id="BLKW01000004">
    <property type="protein sequence ID" value="GFG75078.1"/>
    <property type="molecule type" value="Genomic_DNA"/>
</dbReference>
<evidence type="ECO:0000313" key="2">
    <source>
        <dbReference type="EMBL" id="GFG75078.1"/>
    </source>
</evidence>
<dbReference type="Proteomes" id="UP000465361">
    <property type="component" value="Unassembled WGS sequence"/>
</dbReference>
<comment type="caution">
    <text evidence="2">The sequence shown here is derived from an EMBL/GenBank/DDBJ whole genome shotgun (WGS) entry which is preliminary data.</text>
</comment>
<proteinExistence type="predicted"/>
<evidence type="ECO:0000256" key="1">
    <source>
        <dbReference type="SAM" id="MobiDB-lite"/>
    </source>
</evidence>
<protein>
    <submittedName>
        <fullName evidence="2">Uncharacterized protein</fullName>
    </submittedName>
</protein>
<gene>
    <name evidence="2" type="ORF">MBOT_24430</name>
</gene>
<accession>A0A7I9XZ46</accession>
<organism evidence="2 3">
    <name type="scientific">Mycobacterium botniense</name>
    <dbReference type="NCBI Taxonomy" id="84962"/>
    <lineage>
        <taxon>Bacteria</taxon>
        <taxon>Bacillati</taxon>
        <taxon>Actinomycetota</taxon>
        <taxon>Actinomycetes</taxon>
        <taxon>Mycobacteriales</taxon>
        <taxon>Mycobacteriaceae</taxon>
        <taxon>Mycobacterium</taxon>
    </lineage>
</organism>
<feature type="region of interest" description="Disordered" evidence="1">
    <location>
        <begin position="55"/>
        <end position="83"/>
    </location>
</feature>
<dbReference type="RefSeq" id="WP_163757565.1">
    <property type="nucleotide sequence ID" value="NZ_BLKW01000004.1"/>
</dbReference>
<keyword evidence="3" id="KW-1185">Reference proteome</keyword>
<reference evidence="2 3" key="1">
    <citation type="journal article" date="2019" name="Emerg. Microbes Infect.">
        <title>Comprehensive subspecies identification of 175 nontuberculous mycobacteria species based on 7547 genomic profiles.</title>
        <authorList>
            <person name="Matsumoto Y."/>
            <person name="Kinjo T."/>
            <person name="Motooka D."/>
            <person name="Nabeya D."/>
            <person name="Jung N."/>
            <person name="Uechi K."/>
            <person name="Horii T."/>
            <person name="Iida T."/>
            <person name="Fujita J."/>
            <person name="Nakamura S."/>
        </authorList>
    </citation>
    <scope>NUCLEOTIDE SEQUENCE [LARGE SCALE GENOMIC DNA]</scope>
    <source>
        <strain evidence="2 3">JCM 17322</strain>
    </source>
</reference>
<sequence>MTQGRPPAPMKPDRAGPRRGALVLGTLLPAGLGAAVGGAGNRIAGKRIVGKARTAFGSPPACRPAPVRVAPATPRTPLSHHAV</sequence>
<name>A0A7I9XZ46_9MYCO</name>
<evidence type="ECO:0000313" key="3">
    <source>
        <dbReference type="Proteomes" id="UP000465361"/>
    </source>
</evidence>